<dbReference type="RefSeq" id="WP_084913292.1">
    <property type="nucleotide sequence ID" value="NZ_MRWE01000054.1"/>
</dbReference>
<keyword evidence="14" id="KW-1185">Reference proteome</keyword>
<dbReference type="Pfam" id="PF00005">
    <property type="entry name" value="ABC_tran"/>
    <property type="match status" value="1"/>
</dbReference>
<accession>A0A1X0W9G7</accession>
<evidence type="ECO:0000313" key="13">
    <source>
        <dbReference type="EMBL" id="ORJ23437.1"/>
    </source>
</evidence>
<evidence type="ECO:0000259" key="11">
    <source>
        <dbReference type="PROSITE" id="PS50929"/>
    </source>
</evidence>
<keyword evidence="2" id="KW-0813">Transport</keyword>
<evidence type="ECO:0000259" key="12">
    <source>
        <dbReference type="PROSITE" id="PS50990"/>
    </source>
</evidence>
<dbReference type="GO" id="GO:0005524">
    <property type="term" value="F:ATP binding"/>
    <property type="evidence" value="ECO:0007669"/>
    <property type="project" value="UniProtKB-KW"/>
</dbReference>
<reference evidence="13 14" key="1">
    <citation type="journal article" date="2017" name="Int. J. Syst. Evol. Microbiol.">
        <title>Rouxiella badensis sp. nov. and Rouxiella silvae sp. nov. isolated from peat bog soil in Germany and emendation of the genus description.</title>
        <authorList>
            <person name="Le Fleche-Mateos A."/>
            <person name="Kugler J.H."/>
            <person name="Hansen S.H."/>
            <person name="Syldatk C."/>
            <person name="Hausmann R."/>
            <person name="Lomprez F."/>
            <person name="Vandenbogaert M."/>
            <person name="Manuguerra J.C."/>
            <person name="Grimont P.A."/>
        </authorList>
    </citation>
    <scope>NUCLEOTIDE SEQUENCE [LARGE SCALE GENOMIC DNA]</scope>
    <source>
        <strain evidence="13 14">DSM 100043</strain>
    </source>
</reference>
<dbReference type="AlphaFoldDB" id="A0A1X0W9G7"/>
<dbReference type="Gene3D" id="3.40.50.300">
    <property type="entry name" value="P-loop containing nucleotide triphosphate hydrolases"/>
    <property type="match status" value="1"/>
</dbReference>
<evidence type="ECO:0000256" key="3">
    <source>
        <dbReference type="ARBA" id="ARBA00022475"/>
    </source>
</evidence>
<keyword evidence="4 9" id="KW-0812">Transmembrane</keyword>
<dbReference type="CDD" id="cd02419">
    <property type="entry name" value="Peptidase_C39C"/>
    <property type="match status" value="1"/>
</dbReference>
<dbReference type="GO" id="GO:0008234">
    <property type="term" value="F:cysteine-type peptidase activity"/>
    <property type="evidence" value="ECO:0007669"/>
    <property type="project" value="InterPro"/>
</dbReference>
<dbReference type="Proteomes" id="UP000192536">
    <property type="component" value="Unassembled WGS sequence"/>
</dbReference>
<keyword evidence="5" id="KW-0547">Nucleotide-binding</keyword>
<feature type="domain" description="Peptidase C39" evidence="12">
    <location>
        <begin position="26"/>
        <end position="145"/>
    </location>
</feature>
<evidence type="ECO:0000256" key="6">
    <source>
        <dbReference type="ARBA" id="ARBA00022840"/>
    </source>
</evidence>
<evidence type="ECO:0000256" key="2">
    <source>
        <dbReference type="ARBA" id="ARBA00022448"/>
    </source>
</evidence>
<evidence type="ECO:0000313" key="14">
    <source>
        <dbReference type="Proteomes" id="UP000192536"/>
    </source>
</evidence>
<dbReference type="GO" id="GO:0140359">
    <property type="term" value="F:ABC-type transporter activity"/>
    <property type="evidence" value="ECO:0007669"/>
    <property type="project" value="InterPro"/>
</dbReference>
<evidence type="ECO:0000256" key="4">
    <source>
        <dbReference type="ARBA" id="ARBA00022692"/>
    </source>
</evidence>
<dbReference type="GO" id="GO:0006508">
    <property type="term" value="P:proteolysis"/>
    <property type="evidence" value="ECO:0007669"/>
    <property type="project" value="InterPro"/>
</dbReference>
<dbReference type="InterPro" id="IPR027417">
    <property type="entry name" value="P-loop_NTPase"/>
</dbReference>
<evidence type="ECO:0000256" key="7">
    <source>
        <dbReference type="ARBA" id="ARBA00022989"/>
    </source>
</evidence>
<dbReference type="InterPro" id="IPR017871">
    <property type="entry name" value="ABC_transporter-like_CS"/>
</dbReference>
<proteinExistence type="predicted"/>
<protein>
    <submittedName>
        <fullName evidence="13">Colicin V synthesis protein</fullName>
    </submittedName>
</protein>
<dbReference type="CDD" id="cd18567">
    <property type="entry name" value="ABC_6TM_CvaB_RaxB_like"/>
    <property type="match status" value="1"/>
</dbReference>
<keyword evidence="8 9" id="KW-0472">Membrane</keyword>
<feature type="domain" description="ABC transporter" evidence="10">
    <location>
        <begin position="492"/>
        <end position="700"/>
    </location>
</feature>
<feature type="transmembrane region" description="Helical" evidence="9">
    <location>
        <begin position="304"/>
        <end position="329"/>
    </location>
</feature>
<dbReference type="Pfam" id="PF00664">
    <property type="entry name" value="ABC_membrane"/>
    <property type="match status" value="1"/>
</dbReference>
<keyword evidence="3" id="KW-1003">Cell membrane</keyword>
<dbReference type="SUPFAM" id="SSF90123">
    <property type="entry name" value="ABC transporter transmembrane region"/>
    <property type="match status" value="1"/>
</dbReference>
<dbReference type="FunFam" id="3.40.50.300:FF:000299">
    <property type="entry name" value="ABC transporter ATP-binding protein/permease"/>
    <property type="match status" value="1"/>
</dbReference>
<dbReference type="InterPro" id="IPR005074">
    <property type="entry name" value="Peptidase_C39"/>
</dbReference>
<dbReference type="PANTHER" id="PTHR24221">
    <property type="entry name" value="ATP-BINDING CASSETTE SUB-FAMILY B"/>
    <property type="match status" value="1"/>
</dbReference>
<dbReference type="GO" id="GO:0005886">
    <property type="term" value="C:plasma membrane"/>
    <property type="evidence" value="ECO:0007669"/>
    <property type="project" value="UniProtKB-SubCell"/>
</dbReference>
<feature type="domain" description="ABC transmembrane type-1" evidence="11">
    <location>
        <begin position="179"/>
        <end position="458"/>
    </location>
</feature>
<dbReference type="PROSITE" id="PS00211">
    <property type="entry name" value="ABC_TRANSPORTER_1"/>
    <property type="match status" value="1"/>
</dbReference>
<dbReference type="InterPro" id="IPR003439">
    <property type="entry name" value="ABC_transporter-like_ATP-bd"/>
</dbReference>
<dbReference type="SUPFAM" id="SSF52540">
    <property type="entry name" value="P-loop containing nucleoside triphosphate hydrolases"/>
    <property type="match status" value="1"/>
</dbReference>
<organism evidence="13 14">
    <name type="scientific">Rouxiella badensis</name>
    <dbReference type="NCBI Taxonomy" id="1646377"/>
    <lineage>
        <taxon>Bacteria</taxon>
        <taxon>Pseudomonadati</taxon>
        <taxon>Pseudomonadota</taxon>
        <taxon>Gammaproteobacteria</taxon>
        <taxon>Enterobacterales</taxon>
        <taxon>Yersiniaceae</taxon>
        <taxon>Rouxiella</taxon>
    </lineage>
</organism>
<dbReference type="CDD" id="cd03246">
    <property type="entry name" value="ABCC_Protease_Secretion"/>
    <property type="match status" value="1"/>
</dbReference>
<dbReference type="Gene3D" id="3.90.70.10">
    <property type="entry name" value="Cysteine proteinases"/>
    <property type="match status" value="1"/>
</dbReference>
<feature type="transmembrane region" description="Helical" evidence="9">
    <location>
        <begin position="213"/>
        <end position="233"/>
    </location>
</feature>
<dbReference type="EMBL" id="MRWE01000054">
    <property type="protein sequence ID" value="ORJ23437.1"/>
    <property type="molecule type" value="Genomic_DNA"/>
</dbReference>
<evidence type="ECO:0000256" key="5">
    <source>
        <dbReference type="ARBA" id="ARBA00022741"/>
    </source>
</evidence>
<dbReference type="InterPro" id="IPR003593">
    <property type="entry name" value="AAA+_ATPase"/>
</dbReference>
<dbReference type="InterPro" id="IPR036640">
    <property type="entry name" value="ABC1_TM_sf"/>
</dbReference>
<dbReference type="InterPro" id="IPR011527">
    <property type="entry name" value="ABC1_TM_dom"/>
</dbReference>
<dbReference type="Gene3D" id="1.20.1560.10">
    <property type="entry name" value="ABC transporter type 1, transmembrane domain"/>
    <property type="match status" value="1"/>
</dbReference>
<name>A0A1X0W9G7_9GAMM</name>
<dbReference type="InterPro" id="IPR039421">
    <property type="entry name" value="Type_1_exporter"/>
</dbReference>
<dbReference type="STRING" id="1646377.BS640_21430"/>
<dbReference type="PANTHER" id="PTHR24221:SF606">
    <property type="entry name" value="COLICIN V SECRETION-PROCESSING ATP-BINDING PROTEIN"/>
    <property type="match status" value="1"/>
</dbReference>
<evidence type="ECO:0000256" key="9">
    <source>
        <dbReference type="SAM" id="Phobius"/>
    </source>
</evidence>
<dbReference type="SMART" id="SM00382">
    <property type="entry name" value="AAA"/>
    <property type="match status" value="1"/>
</dbReference>
<dbReference type="GO" id="GO:0034040">
    <property type="term" value="F:ATPase-coupled lipid transmembrane transporter activity"/>
    <property type="evidence" value="ECO:0007669"/>
    <property type="project" value="TreeGrafter"/>
</dbReference>
<comment type="caution">
    <text evidence="13">The sequence shown here is derived from an EMBL/GenBank/DDBJ whole genome shotgun (WGS) entry which is preliminary data.</text>
</comment>
<evidence type="ECO:0000259" key="10">
    <source>
        <dbReference type="PROSITE" id="PS50893"/>
    </source>
</evidence>
<dbReference type="PROSITE" id="PS50990">
    <property type="entry name" value="PEPTIDASE_C39"/>
    <property type="match status" value="1"/>
</dbReference>
<dbReference type="Pfam" id="PF03412">
    <property type="entry name" value="Peptidase_C39"/>
    <property type="match status" value="1"/>
</dbReference>
<dbReference type="PROSITE" id="PS50929">
    <property type="entry name" value="ABC_TM1F"/>
    <property type="match status" value="1"/>
</dbReference>
<feature type="transmembrane region" description="Helical" evidence="9">
    <location>
        <begin position="172"/>
        <end position="193"/>
    </location>
</feature>
<dbReference type="PROSITE" id="PS50893">
    <property type="entry name" value="ABC_TRANSPORTER_2"/>
    <property type="match status" value="1"/>
</dbReference>
<dbReference type="InterPro" id="IPR033838">
    <property type="entry name" value="CvaB_peptidase"/>
</dbReference>
<keyword evidence="6" id="KW-0067">ATP-binding</keyword>
<evidence type="ECO:0000256" key="1">
    <source>
        <dbReference type="ARBA" id="ARBA00004651"/>
    </source>
</evidence>
<gene>
    <name evidence="13" type="ORF">BS640_21430</name>
</gene>
<comment type="subcellular location">
    <subcellularLocation>
        <location evidence="1">Cell membrane</location>
        <topology evidence="1">Multi-pass membrane protein</topology>
    </subcellularLocation>
</comment>
<sequence length="700" mass="78157">MNKQQLNELVQKLHFGFGRKVPQIIQTEAAECGLACVAMVCGFHRLQADLLTLRQQFDVSTRGVTLKTLMSITSQLHLKSRALQLDIDELGALKTPCILHWDMNHFVVLIAVHRGRVIVHDPAFGRRVLGIHEVSTHFTGVALELWPDAEFVQKKSLNQLNLRRMMSNIDGLGSTLLKLFCFSLMIESVNLLLPVGMQLVMDHVIPAQDVNLLTLICLGLLFFVLFRTGVSMLKSWSQLVMSTLIDVQWKTRLFDHLLALPLSYFEKRKLGDIQSRFISLDTLRTTLTTNIVNSLMDGIMSLGLIIMMALYGGWLVWVILGFTTLYTLFRMVTYPRYRQISEEQLVKTARASSHFMESLYGMGTLKALGLSPNRAQRWLNMNIDIANANVRKTRFDMLYSGGNALITTLDQIVLLWLGASQVIDGHMTLGMFVAFNTYRGQFSDRAANLLNMALQLRMLSLHSERIADIALNDVEYCMPERPLLYTSEPAALEVQNVSFQYDALSAPLIKNLNLVIAAGESVAITGPSGKGKTTLMKLLCGLLQPTSGEVRLNGMDISKVGVNNYRACIACVLQDDTLFAGSIAENIAGFEEQREPEHIIDCAQRCNIHQDILMMPMGYETLISELGGSLSGGQKQRLLIARALYRRPSILFLDEATSHLDIENEARINASIAALNITRIIIAHRPSTVASADRVFVLEG</sequence>
<evidence type="ECO:0000256" key="8">
    <source>
        <dbReference type="ARBA" id="ARBA00023136"/>
    </source>
</evidence>
<dbReference type="GO" id="GO:0016887">
    <property type="term" value="F:ATP hydrolysis activity"/>
    <property type="evidence" value="ECO:0007669"/>
    <property type="project" value="InterPro"/>
</dbReference>
<keyword evidence="7 9" id="KW-1133">Transmembrane helix</keyword>